<comment type="subcellular location">
    <subcellularLocation>
        <location evidence="1">Periplasm</location>
    </subcellularLocation>
</comment>
<dbReference type="OrthoDB" id="9803988at2"/>
<evidence type="ECO:0000313" key="6">
    <source>
        <dbReference type="EMBL" id="KWV54161.1"/>
    </source>
</evidence>
<accession>A0A109JS78</accession>
<dbReference type="Gene3D" id="3.10.105.10">
    <property type="entry name" value="Dipeptide-binding Protein, Domain 3"/>
    <property type="match status" value="1"/>
</dbReference>
<dbReference type="GO" id="GO:1904680">
    <property type="term" value="F:peptide transmembrane transporter activity"/>
    <property type="evidence" value="ECO:0007669"/>
    <property type="project" value="TreeGrafter"/>
</dbReference>
<dbReference type="PROSITE" id="PS51318">
    <property type="entry name" value="TAT"/>
    <property type="match status" value="1"/>
</dbReference>
<dbReference type="Pfam" id="PF00496">
    <property type="entry name" value="SBP_bac_5"/>
    <property type="match status" value="1"/>
</dbReference>
<dbReference type="EMBL" id="LNCD01000062">
    <property type="protein sequence ID" value="KWV54161.1"/>
    <property type="molecule type" value="Genomic_DNA"/>
</dbReference>
<proteinExistence type="inferred from homology"/>
<dbReference type="RefSeq" id="WP_062369825.1">
    <property type="nucleotide sequence ID" value="NZ_LNCD01000062.1"/>
</dbReference>
<feature type="chain" id="PRO_5007137136" description="Solute-binding protein family 5 domain-containing protein" evidence="4">
    <location>
        <begin position="40"/>
        <end position="407"/>
    </location>
</feature>
<dbReference type="GO" id="GO:0015833">
    <property type="term" value="P:peptide transport"/>
    <property type="evidence" value="ECO:0007669"/>
    <property type="project" value="TreeGrafter"/>
</dbReference>
<evidence type="ECO:0000313" key="7">
    <source>
        <dbReference type="Proteomes" id="UP000068164"/>
    </source>
</evidence>
<dbReference type="NCBIfam" id="TIGR01409">
    <property type="entry name" value="TAT_signal_seq"/>
    <property type="match status" value="1"/>
</dbReference>
<comment type="caution">
    <text evidence="6">The sequence shown here is derived from an EMBL/GenBank/DDBJ whole genome shotgun (WGS) entry which is preliminary data.</text>
</comment>
<dbReference type="AlphaFoldDB" id="A0A109JS78"/>
<name>A0A109JS78_9HYPH</name>
<evidence type="ECO:0000256" key="2">
    <source>
        <dbReference type="ARBA" id="ARBA00005695"/>
    </source>
</evidence>
<gene>
    <name evidence="6" type="ORF">AS026_02525</name>
</gene>
<reference evidence="6 7" key="1">
    <citation type="submission" date="2015-11" db="EMBL/GenBank/DDBJ databases">
        <title>Draft Genome Sequence of the Strain BR 10423 (Rhizobium sp.) isolated from nodules of Mimosa pudica.</title>
        <authorList>
            <person name="Barauna A.C."/>
            <person name="Zilli J.E."/>
            <person name="Simoes-Araujo J.L."/>
            <person name="Reis V.M."/>
            <person name="James E.K."/>
            <person name="Reis F.B.Jr."/>
            <person name="Rouws L.F."/>
            <person name="Passos S.R."/>
            <person name="Gois S.R."/>
        </authorList>
    </citation>
    <scope>NUCLEOTIDE SEQUENCE [LARGE SCALE GENOMIC DNA]</scope>
    <source>
        <strain evidence="6 7">BR10423</strain>
    </source>
</reference>
<evidence type="ECO:0000256" key="1">
    <source>
        <dbReference type="ARBA" id="ARBA00004418"/>
    </source>
</evidence>
<dbReference type="InterPro" id="IPR019546">
    <property type="entry name" value="TAT_signal_bac_arc"/>
</dbReference>
<keyword evidence="3 4" id="KW-0732">Signal</keyword>
<dbReference type="InterPro" id="IPR039424">
    <property type="entry name" value="SBP_5"/>
</dbReference>
<comment type="similarity">
    <text evidence="2">Belongs to the bacterial solute-binding protein 5 family.</text>
</comment>
<dbReference type="PANTHER" id="PTHR30290:SF38">
    <property type="entry name" value="D,D-DIPEPTIDE-BINDING PERIPLASMIC PROTEIN DDPA-RELATED"/>
    <property type="match status" value="1"/>
</dbReference>
<evidence type="ECO:0000259" key="5">
    <source>
        <dbReference type="Pfam" id="PF00496"/>
    </source>
</evidence>
<sequence length="407" mass="43912">MTNESRFLTPTRRRFIQGTSLAGAALLLPPGLMTRGAWAAAPQKGGTLRVAMSPGSTSDTLDPMTYLDSPQFTAGLTLGNCLVEITKDKKPIPELAESWESSDAFKRWSFKLRSGVTFHNGKTLSAADVVYSLKRHIAKGSTSAAAGLLADIDDIAADGDLKVTIKHKTGTPDLPVILGDFHLVIIPEGFTDFANFVGTGPYKLVRFEPGVVLETERNENYWKPDRAFVDKFDLVFVNDDTAAANALMTGEVQGVSKLNSQIAKRLKAQGGVNLITSEGGSCTNIDMNCQSKMFSDVNARLAVKSAIDRKKMVEFVGSGFGAIGNDNPIPPNDPFFNKDLPQREYDPEKAKFYLKKAGVEKLDLTLQVSDAAYSGAVDSAALLQESAGKALVEREIRQAVGRRASDG</sequence>
<dbReference type="Gene3D" id="3.40.190.10">
    <property type="entry name" value="Periplasmic binding protein-like II"/>
    <property type="match status" value="1"/>
</dbReference>
<dbReference type="InterPro" id="IPR000914">
    <property type="entry name" value="SBP_5_dom"/>
</dbReference>
<dbReference type="CDD" id="cd08503">
    <property type="entry name" value="PBP2_NikA_DppA_OppA_like_17"/>
    <property type="match status" value="1"/>
</dbReference>
<organism evidence="6 7">
    <name type="scientific">Rhizobium altiplani</name>
    <dbReference type="NCBI Taxonomy" id="1864509"/>
    <lineage>
        <taxon>Bacteria</taxon>
        <taxon>Pseudomonadati</taxon>
        <taxon>Pseudomonadota</taxon>
        <taxon>Alphaproteobacteria</taxon>
        <taxon>Hyphomicrobiales</taxon>
        <taxon>Rhizobiaceae</taxon>
        <taxon>Rhizobium/Agrobacterium group</taxon>
        <taxon>Rhizobium</taxon>
    </lineage>
</organism>
<keyword evidence="7" id="KW-1185">Reference proteome</keyword>
<dbReference type="PANTHER" id="PTHR30290">
    <property type="entry name" value="PERIPLASMIC BINDING COMPONENT OF ABC TRANSPORTER"/>
    <property type="match status" value="1"/>
</dbReference>
<feature type="domain" description="Solute-binding protein family 5" evidence="5">
    <location>
        <begin position="90"/>
        <end position="398"/>
    </location>
</feature>
<feature type="signal peptide" evidence="4">
    <location>
        <begin position="1"/>
        <end position="39"/>
    </location>
</feature>
<dbReference type="Proteomes" id="UP000068164">
    <property type="component" value="Unassembled WGS sequence"/>
</dbReference>
<dbReference type="SUPFAM" id="SSF53850">
    <property type="entry name" value="Periplasmic binding protein-like II"/>
    <property type="match status" value="1"/>
</dbReference>
<dbReference type="InterPro" id="IPR006311">
    <property type="entry name" value="TAT_signal"/>
</dbReference>
<evidence type="ECO:0000256" key="4">
    <source>
        <dbReference type="SAM" id="SignalP"/>
    </source>
</evidence>
<evidence type="ECO:0000256" key="3">
    <source>
        <dbReference type="ARBA" id="ARBA00022729"/>
    </source>
</evidence>
<protein>
    <recommendedName>
        <fullName evidence="5">Solute-binding protein family 5 domain-containing protein</fullName>
    </recommendedName>
</protein>